<proteinExistence type="inferred from homology"/>
<evidence type="ECO:0000313" key="3">
    <source>
        <dbReference type="EMBL" id="ALU32083.1"/>
    </source>
</evidence>
<dbReference type="PANTHER" id="PTHR36536:SF3">
    <property type="entry name" value="UPF0111 PROTEIN HI_1603"/>
    <property type="match status" value="1"/>
</dbReference>
<dbReference type="InterPro" id="IPR002727">
    <property type="entry name" value="DUF47"/>
</dbReference>
<dbReference type="InterPro" id="IPR018445">
    <property type="entry name" value="Put_Phosphate_transp_reg"/>
</dbReference>
<dbReference type="Pfam" id="PF01865">
    <property type="entry name" value="PhoU_div"/>
    <property type="match status" value="1"/>
</dbReference>
<organism evidence="3 4">
    <name type="scientific">Sulfolobus acidocaldarius</name>
    <dbReference type="NCBI Taxonomy" id="2285"/>
    <lineage>
        <taxon>Archaea</taxon>
        <taxon>Thermoproteota</taxon>
        <taxon>Thermoprotei</taxon>
        <taxon>Sulfolobales</taxon>
        <taxon>Sulfolobaceae</taxon>
        <taxon>Sulfolobus</taxon>
    </lineage>
</organism>
<accession>A0A0U3FXY7</accession>
<evidence type="ECO:0000313" key="4">
    <source>
        <dbReference type="Proteomes" id="UP000060043"/>
    </source>
</evidence>
<dbReference type="EMBL" id="CP013694">
    <property type="protein sequence ID" value="ALU29354.1"/>
    <property type="molecule type" value="Genomic_DNA"/>
</dbReference>
<dbReference type="PANTHER" id="PTHR36536">
    <property type="entry name" value="UPF0111 PROTEIN HI_1603"/>
    <property type="match status" value="1"/>
</dbReference>
<dbReference type="OrthoDB" id="33385at2157"/>
<evidence type="ECO:0000256" key="1">
    <source>
        <dbReference type="ARBA" id="ARBA00008591"/>
    </source>
</evidence>
<dbReference type="STRING" id="1435377.SUSAZ_01345"/>
<evidence type="ECO:0000313" key="2">
    <source>
        <dbReference type="EMBL" id="ALU29354.1"/>
    </source>
</evidence>
<protein>
    <submittedName>
        <fullName evidence="3">Phosphate transport regulator</fullName>
    </submittedName>
</protein>
<reference evidence="4 5" key="1">
    <citation type="submission" date="2015-12" db="EMBL/GenBank/DDBJ databases">
        <title>A stable core within a dynamic pangenome in Sulfolobus acidocaldarius.</title>
        <authorList>
            <person name="Anderson R."/>
            <person name="Kouris A."/>
            <person name="Seward C."/>
            <person name="Campbell K."/>
            <person name="Whitaker R."/>
        </authorList>
    </citation>
    <scope>NUCLEOTIDE SEQUENCE [LARGE SCALE GENOMIC DNA]</scope>
    <source>
        <strain evidence="2 5">GG12-C01-09</strain>
        <strain evidence="3 4">NG05B_CO5_07</strain>
    </source>
</reference>
<dbReference type="Proteomes" id="UP000065473">
    <property type="component" value="Chromosome"/>
</dbReference>
<name>A0A0U3FXY7_9CREN</name>
<dbReference type="EMBL" id="CP013695">
    <property type="protein sequence ID" value="ALU32083.1"/>
    <property type="molecule type" value="Genomic_DNA"/>
</dbReference>
<dbReference type="InterPro" id="IPR038078">
    <property type="entry name" value="PhoU-like_sf"/>
</dbReference>
<dbReference type="Proteomes" id="UP000060043">
    <property type="component" value="Chromosome"/>
</dbReference>
<dbReference type="Gene3D" id="1.20.58.220">
    <property type="entry name" value="Phosphate transport system protein phou homolog 2, domain 2"/>
    <property type="match status" value="1"/>
</dbReference>
<dbReference type="AlphaFoldDB" id="A0A0U3FXY7"/>
<evidence type="ECO:0000313" key="5">
    <source>
        <dbReference type="Proteomes" id="UP000065473"/>
    </source>
</evidence>
<gene>
    <name evidence="2" type="ORF">ATY89_04950</name>
    <name evidence="3" type="ORF">ATZ20_07975</name>
</gene>
<sequence length="220" mass="24890">MVLKTRINREQEVFDKLIKIGEDLKTTAEALRQLINALLVKDDDMKNSSLIKIKSLNEKISMTREELLSVIYSEAFLPDFKEAIVMLTQDLYRASASAKDAGRALTARRVDEKCLTTLKESLLSYISIILEASDKVVLMLSLLPKDIASALKVGKEVQMLERSGDEIKDMIITRLYDMEDSLHLITLLQTRDAIFFLDDILDSMESAVLSIEILYAILKS</sequence>
<comment type="similarity">
    <text evidence="1">Belongs to the UPF0111 family.</text>
</comment>
<dbReference type="RefSeq" id="WP_058692935.1">
    <property type="nucleotide sequence ID" value="NZ_CP013694.1"/>
</dbReference>
<dbReference type="PaxDb" id="1435377-SUSAZ_01345"/>